<feature type="domain" description="Methyl-accepting transducer" evidence="3">
    <location>
        <begin position="157"/>
        <end position="273"/>
    </location>
</feature>
<reference evidence="4 5" key="1">
    <citation type="submission" date="2011-11" db="EMBL/GenBank/DDBJ databases">
        <title>The Noncontiguous Finished genome of Desulfosporosinus youngiae DSM 17734.</title>
        <authorList>
            <consortium name="US DOE Joint Genome Institute (JGI-PGF)"/>
            <person name="Lucas S."/>
            <person name="Han J."/>
            <person name="Lapidus A."/>
            <person name="Cheng J.-F."/>
            <person name="Goodwin L."/>
            <person name="Pitluck S."/>
            <person name="Peters L."/>
            <person name="Ovchinnikova G."/>
            <person name="Lu M."/>
            <person name="Land M.L."/>
            <person name="Hauser L."/>
            <person name="Pester M."/>
            <person name="Spring S."/>
            <person name="Ollivier B."/>
            <person name="Rattei T."/>
            <person name="Klenk H.-P."/>
            <person name="Wagner M."/>
            <person name="Loy A."/>
            <person name="Woyke T.J."/>
        </authorList>
    </citation>
    <scope>NUCLEOTIDE SEQUENCE [LARGE SCALE GENOMIC DNA]</scope>
    <source>
        <strain evidence="4 5">DSM 17734</strain>
    </source>
</reference>
<dbReference type="GO" id="GO:0016020">
    <property type="term" value="C:membrane"/>
    <property type="evidence" value="ECO:0007669"/>
    <property type="project" value="InterPro"/>
</dbReference>
<evidence type="ECO:0000256" key="2">
    <source>
        <dbReference type="PROSITE-ProRule" id="PRU00284"/>
    </source>
</evidence>
<dbReference type="SUPFAM" id="SSF58104">
    <property type="entry name" value="Methyl-accepting chemotaxis protein (MCP) signaling domain"/>
    <property type="match status" value="1"/>
</dbReference>
<sequence length="273" mass="29629">MNLEQAVVMAPWMQDYYAEDITVVVSGLEKVILAINHKNLDLGVQKDEPTSEKTVTYRCMKERRRLVARVPLEASQFAISYIAIANPLWDSGELVGAMTVVISDKRYDTLKKVGINLLELVKSSHTVSEELAASSQELAATARSMESGTSIAQLGLEKINQISQDIRKISTQTSILGLNASIEAARAGENGRGFAVVADEIRKLSEGTKQSTLGIAKDIAEVNVTISGLIEYINQLALVSENQAVEVINLTQALGEIAKMAKDLVSHGDSKEN</sequence>
<dbReference type="SMART" id="SM00283">
    <property type="entry name" value="MA"/>
    <property type="match status" value="1"/>
</dbReference>
<protein>
    <submittedName>
        <fullName evidence="4">Methyl-accepting chemotaxis protein</fullName>
    </submittedName>
</protein>
<dbReference type="PANTHER" id="PTHR32089">
    <property type="entry name" value="METHYL-ACCEPTING CHEMOTAXIS PROTEIN MCPB"/>
    <property type="match status" value="1"/>
</dbReference>
<dbReference type="HOGENOM" id="CLU_043276_0_0_9"/>
<evidence type="ECO:0000256" key="1">
    <source>
        <dbReference type="ARBA" id="ARBA00023224"/>
    </source>
</evidence>
<dbReference type="PROSITE" id="PS50111">
    <property type="entry name" value="CHEMOTAXIS_TRANSDUC_2"/>
    <property type="match status" value="1"/>
</dbReference>
<dbReference type="EMBL" id="CM001441">
    <property type="protein sequence ID" value="EHQ88865.1"/>
    <property type="molecule type" value="Genomic_DNA"/>
</dbReference>
<dbReference type="Pfam" id="PF00015">
    <property type="entry name" value="MCPsignal"/>
    <property type="match status" value="1"/>
</dbReference>
<dbReference type="Gene3D" id="1.10.287.950">
    <property type="entry name" value="Methyl-accepting chemotaxis protein"/>
    <property type="match status" value="1"/>
</dbReference>
<dbReference type="GO" id="GO:0007165">
    <property type="term" value="P:signal transduction"/>
    <property type="evidence" value="ECO:0007669"/>
    <property type="project" value="UniProtKB-KW"/>
</dbReference>
<dbReference type="InterPro" id="IPR004089">
    <property type="entry name" value="MCPsignal_dom"/>
</dbReference>
<accession>H5Y396</accession>
<evidence type="ECO:0000313" key="4">
    <source>
        <dbReference type="EMBL" id="EHQ88865.1"/>
    </source>
</evidence>
<organism evidence="4 5">
    <name type="scientific">Desulfosporosinus youngiae DSM 17734</name>
    <dbReference type="NCBI Taxonomy" id="768710"/>
    <lineage>
        <taxon>Bacteria</taxon>
        <taxon>Bacillati</taxon>
        <taxon>Bacillota</taxon>
        <taxon>Clostridia</taxon>
        <taxon>Eubacteriales</taxon>
        <taxon>Desulfitobacteriaceae</taxon>
        <taxon>Desulfosporosinus</taxon>
    </lineage>
</organism>
<dbReference type="Proteomes" id="UP000005104">
    <property type="component" value="Chromosome"/>
</dbReference>
<keyword evidence="1 2" id="KW-0807">Transducer</keyword>
<dbReference type="OrthoDB" id="3192at2"/>
<gene>
    <name evidence="4" type="ORF">DesyoDRAFT_1737</name>
</gene>
<dbReference type="PANTHER" id="PTHR32089:SF112">
    <property type="entry name" value="LYSOZYME-LIKE PROTEIN-RELATED"/>
    <property type="match status" value="1"/>
</dbReference>
<dbReference type="RefSeq" id="WP_007781793.1">
    <property type="nucleotide sequence ID" value="NZ_CM001441.1"/>
</dbReference>
<evidence type="ECO:0000259" key="3">
    <source>
        <dbReference type="PROSITE" id="PS50111"/>
    </source>
</evidence>
<proteinExistence type="predicted"/>
<keyword evidence="5" id="KW-1185">Reference proteome</keyword>
<dbReference type="eggNOG" id="COG0840">
    <property type="taxonomic scope" value="Bacteria"/>
</dbReference>
<name>H5Y396_9FIRM</name>
<dbReference type="AlphaFoldDB" id="H5Y396"/>
<dbReference type="STRING" id="768710.DesyoDRAFT_1737"/>
<evidence type="ECO:0000313" key="5">
    <source>
        <dbReference type="Proteomes" id="UP000005104"/>
    </source>
</evidence>